<proteinExistence type="predicted"/>
<feature type="transmembrane region" description="Helical" evidence="1">
    <location>
        <begin position="74"/>
        <end position="100"/>
    </location>
</feature>
<dbReference type="KEGG" id="ncb:C0V82_17675"/>
<evidence type="ECO:0000313" key="3">
    <source>
        <dbReference type="Proteomes" id="UP000234752"/>
    </source>
</evidence>
<reference evidence="2 3" key="1">
    <citation type="submission" date="2017-12" db="EMBL/GenBank/DDBJ databases">
        <title>Genomes of bacteria within cyanobacterial aggregates.</title>
        <authorList>
            <person name="Cai H."/>
        </authorList>
    </citation>
    <scope>NUCLEOTIDE SEQUENCE [LARGE SCALE GENOMIC DNA]</scope>
    <source>
        <strain evidence="2 3">TH16</strain>
    </source>
</reference>
<keyword evidence="1" id="KW-1133">Transmembrane helix</keyword>
<keyword evidence="3" id="KW-1185">Reference proteome</keyword>
<evidence type="ECO:0000256" key="1">
    <source>
        <dbReference type="SAM" id="Phobius"/>
    </source>
</evidence>
<protein>
    <submittedName>
        <fullName evidence="2">Uncharacterized protein</fullName>
    </submittedName>
</protein>
<gene>
    <name evidence="2" type="ORF">C0V82_17675</name>
</gene>
<accession>A0A2K9NGJ5</accession>
<organism evidence="2 3">
    <name type="scientific">Niveispirillum cyanobacteriorum</name>
    <dbReference type="NCBI Taxonomy" id="1612173"/>
    <lineage>
        <taxon>Bacteria</taxon>
        <taxon>Pseudomonadati</taxon>
        <taxon>Pseudomonadota</taxon>
        <taxon>Alphaproteobacteria</taxon>
        <taxon>Rhodospirillales</taxon>
        <taxon>Azospirillaceae</taxon>
        <taxon>Niveispirillum</taxon>
    </lineage>
</organism>
<name>A0A2K9NGJ5_9PROT</name>
<dbReference type="AlphaFoldDB" id="A0A2K9NGJ5"/>
<keyword evidence="1" id="KW-0812">Transmembrane</keyword>
<evidence type="ECO:0000313" key="2">
    <source>
        <dbReference type="EMBL" id="AUN32229.1"/>
    </source>
</evidence>
<sequence length="129" mass="13577">MAYEAAAMRRLAFCGVGDMFVSSTPNGGPIMPPLVRFMLRHAAMGFALGLVVAAIIVATDALHLRSLAMATQMGWLGLGVFCFLTGLTIGSLQIGFAVMLQGTGDDRDGPGGGHGARLVPIPVRVHRRR</sequence>
<feature type="transmembrane region" description="Helical" evidence="1">
    <location>
        <begin position="41"/>
        <end position="62"/>
    </location>
</feature>
<keyword evidence="1" id="KW-0472">Membrane</keyword>
<dbReference type="Proteomes" id="UP000234752">
    <property type="component" value="Chromosome eg_2"/>
</dbReference>
<dbReference type="EMBL" id="CP025612">
    <property type="protein sequence ID" value="AUN32229.1"/>
    <property type="molecule type" value="Genomic_DNA"/>
</dbReference>